<dbReference type="Proteomes" id="UP000467132">
    <property type="component" value="Unassembled WGS sequence"/>
</dbReference>
<dbReference type="AlphaFoldDB" id="A0A845R091"/>
<keyword evidence="2" id="KW-1185">Reference proteome</keyword>
<dbReference type="RefSeq" id="WP_160198104.1">
    <property type="nucleotide sequence ID" value="NZ_QXXA01000013.1"/>
</dbReference>
<reference evidence="1 2" key="1">
    <citation type="submission" date="2018-08" db="EMBL/GenBank/DDBJ databases">
        <title>Murine metabolic-syndrome-specific gut microbial biobank.</title>
        <authorList>
            <person name="Liu C."/>
        </authorList>
    </citation>
    <scope>NUCLEOTIDE SEQUENCE [LARGE SCALE GENOMIC DNA]</scope>
    <source>
        <strain evidence="1 2">583</strain>
    </source>
</reference>
<protein>
    <submittedName>
        <fullName evidence="1">Uncharacterized protein</fullName>
    </submittedName>
</protein>
<comment type="caution">
    <text evidence="1">The sequence shown here is derived from an EMBL/GenBank/DDBJ whole genome shotgun (WGS) entry which is preliminary data.</text>
</comment>
<dbReference type="EMBL" id="QXXA01000013">
    <property type="protein sequence ID" value="NBI07634.1"/>
    <property type="molecule type" value="Genomic_DNA"/>
</dbReference>
<name>A0A845R091_9CLOT</name>
<proteinExistence type="predicted"/>
<gene>
    <name evidence="1" type="ORF">D3Z33_12300</name>
</gene>
<accession>A0A845R091</accession>
<evidence type="ECO:0000313" key="2">
    <source>
        <dbReference type="Proteomes" id="UP000467132"/>
    </source>
</evidence>
<organism evidence="1 2">
    <name type="scientific">Senegalia massiliensis</name>
    <dbReference type="NCBI Taxonomy" id="1720316"/>
    <lineage>
        <taxon>Bacteria</taxon>
        <taxon>Bacillati</taxon>
        <taxon>Bacillota</taxon>
        <taxon>Clostridia</taxon>
        <taxon>Eubacteriales</taxon>
        <taxon>Clostridiaceae</taxon>
        <taxon>Senegalia</taxon>
    </lineage>
</organism>
<sequence>MKYYNEGALKSYHIVVEGDRKSLCGKKINLNELGHRLGNNLFSSLLCKKCKKISDSKVNNTGGF</sequence>
<evidence type="ECO:0000313" key="1">
    <source>
        <dbReference type="EMBL" id="NBI07634.1"/>
    </source>
</evidence>